<feature type="transmembrane region" description="Helical" evidence="1">
    <location>
        <begin position="28"/>
        <end position="50"/>
    </location>
</feature>
<accession>A0A9X3UIS6</accession>
<feature type="transmembrane region" description="Helical" evidence="1">
    <location>
        <begin position="90"/>
        <end position="110"/>
    </location>
</feature>
<organism evidence="2 3">
    <name type="scientific">Hoeflea prorocentri</name>
    <dbReference type="NCBI Taxonomy" id="1922333"/>
    <lineage>
        <taxon>Bacteria</taxon>
        <taxon>Pseudomonadati</taxon>
        <taxon>Pseudomonadota</taxon>
        <taxon>Alphaproteobacteria</taxon>
        <taxon>Hyphomicrobiales</taxon>
        <taxon>Rhizobiaceae</taxon>
        <taxon>Hoeflea</taxon>
    </lineage>
</organism>
<feature type="transmembrane region" description="Helical" evidence="1">
    <location>
        <begin position="62"/>
        <end position="84"/>
    </location>
</feature>
<name>A0A9X3UIS6_9HYPH</name>
<keyword evidence="1" id="KW-1133">Transmembrane helix</keyword>
<keyword evidence="3" id="KW-1185">Reference proteome</keyword>
<proteinExistence type="predicted"/>
<dbReference type="AlphaFoldDB" id="A0A9X3UIS6"/>
<dbReference type="EMBL" id="JAPJZI010000001">
    <property type="protein sequence ID" value="MDA5399380.1"/>
    <property type="molecule type" value="Genomic_DNA"/>
</dbReference>
<sequence length="174" mass="18805">MSGTDNQMTDKADTTASDGNPFPFRPYLVSHACGGLTVFLLALLLDNILLAFGFSLSAWKGAVYTACVGFILSVLLAPLIWRIGLVTGPHYILGGLALFVPATLVSSLVISQFESIMILLPGGDTIGSASQKWAITAYVRIARAAILFPCYLFAFWLVYHRLFGLSAWRPASSR</sequence>
<gene>
    <name evidence="2" type="ORF">OQ273_12425</name>
</gene>
<keyword evidence="1" id="KW-0812">Transmembrane</keyword>
<protein>
    <submittedName>
        <fullName evidence="2">Uncharacterized protein</fullName>
    </submittedName>
</protein>
<feature type="transmembrane region" description="Helical" evidence="1">
    <location>
        <begin position="141"/>
        <end position="159"/>
    </location>
</feature>
<evidence type="ECO:0000313" key="3">
    <source>
        <dbReference type="Proteomes" id="UP001151234"/>
    </source>
</evidence>
<dbReference type="Proteomes" id="UP001151234">
    <property type="component" value="Unassembled WGS sequence"/>
</dbReference>
<comment type="caution">
    <text evidence="2">The sequence shown here is derived from an EMBL/GenBank/DDBJ whole genome shotgun (WGS) entry which is preliminary data.</text>
</comment>
<reference evidence="2" key="1">
    <citation type="submission" date="2022-11" db="EMBL/GenBank/DDBJ databases">
        <title>Draft genome sequence of Hoeflea poritis E7-10 and Hoeflea prorocentri PM5-8, separated from scleractinian coral Porites lutea and marine dinoflagellate.</title>
        <authorList>
            <person name="Zhang G."/>
            <person name="Wei Q."/>
            <person name="Cai L."/>
        </authorList>
    </citation>
    <scope>NUCLEOTIDE SEQUENCE</scope>
    <source>
        <strain evidence="2">PM5-8</strain>
    </source>
</reference>
<dbReference type="RefSeq" id="WP_267990818.1">
    <property type="nucleotide sequence ID" value="NZ_JAPJZI010000001.1"/>
</dbReference>
<evidence type="ECO:0000256" key="1">
    <source>
        <dbReference type="SAM" id="Phobius"/>
    </source>
</evidence>
<evidence type="ECO:0000313" key="2">
    <source>
        <dbReference type="EMBL" id="MDA5399380.1"/>
    </source>
</evidence>
<keyword evidence="1" id="KW-0472">Membrane</keyword>